<evidence type="ECO:0000313" key="1">
    <source>
        <dbReference type="EMBL" id="EKD66456.1"/>
    </source>
</evidence>
<dbReference type="AlphaFoldDB" id="K2AXG7"/>
<proteinExistence type="predicted"/>
<comment type="caution">
    <text evidence="1">The sequence shown here is derived from an EMBL/GenBank/DDBJ whole genome shotgun (WGS) entry which is preliminary data.</text>
</comment>
<organism evidence="1">
    <name type="scientific">uncultured bacterium</name>
    <name type="common">gcode 4</name>
    <dbReference type="NCBI Taxonomy" id="1234023"/>
    <lineage>
        <taxon>Bacteria</taxon>
        <taxon>environmental samples</taxon>
    </lineage>
</organism>
<protein>
    <submittedName>
        <fullName evidence="1">Uncharacterized protein</fullName>
    </submittedName>
</protein>
<gene>
    <name evidence="1" type="ORF">ACD_49C00040G0002</name>
</gene>
<dbReference type="EMBL" id="AMFJ01021626">
    <property type="protein sequence ID" value="EKD66456.1"/>
    <property type="molecule type" value="Genomic_DNA"/>
</dbReference>
<reference evidence="1" key="1">
    <citation type="journal article" date="2012" name="Science">
        <title>Fermentation, hydrogen, and sulfur metabolism in multiple uncultivated bacterial phyla.</title>
        <authorList>
            <person name="Wrighton K.C."/>
            <person name="Thomas B.C."/>
            <person name="Sharon I."/>
            <person name="Miller C.S."/>
            <person name="Castelle C.J."/>
            <person name="VerBerkmoes N.C."/>
            <person name="Wilkins M.J."/>
            <person name="Hettich R.L."/>
            <person name="Lipton M.S."/>
            <person name="Williams K.H."/>
            <person name="Long P.E."/>
            <person name="Banfield J.F."/>
        </authorList>
    </citation>
    <scope>NUCLEOTIDE SEQUENCE [LARGE SCALE GENOMIC DNA]</scope>
</reference>
<accession>K2AXG7</accession>
<sequence length="377" mass="46547">MNNINKIFLKIFLELRAKLYHKNDENIRNYKKFKFDIDKEILVNELNICKNNTNFLIKTDTYQRFDNYWWDWDIFIKLTNNYEEKFEQIFQEKTKLLDESILIEQEILDFKLDNFEDYYIYKYNDEKEHKDMQRKITKKSKGNVIFEWLEKDIISKKELKSILELQIKLLKKKSINILKKDINSISFEFEFLTFHNNNPFYWNLLDIYDFILDFDFFKKDFYKDCPIIKDKKRRKIDHYDFIKNFVNHRFTRSDYNDYYLLACPVIDIIQDIEKQHKLLNKSKNNNIEITGYIWEELEELNKTLEIYNLKKKENKIIEKCFFKEDEVSRSYILTKWNAKNLTKAMGYSLKDKFSLTDNYYKKIKKSKFEISIKFLTY</sequence>
<name>K2AXG7_9BACT</name>